<organism evidence="2 3">
    <name type="scientific">Bacillus cereus (strain Q1)</name>
    <dbReference type="NCBI Taxonomy" id="361100"/>
    <lineage>
        <taxon>Bacteria</taxon>
        <taxon>Bacillati</taxon>
        <taxon>Bacillota</taxon>
        <taxon>Bacilli</taxon>
        <taxon>Bacillales</taxon>
        <taxon>Bacillaceae</taxon>
        <taxon>Bacillus</taxon>
        <taxon>Bacillus cereus group</taxon>
    </lineage>
</organism>
<evidence type="ECO:0000313" key="2">
    <source>
        <dbReference type="EMBL" id="ACM15509.1"/>
    </source>
</evidence>
<keyword evidence="1" id="KW-1133">Transmembrane helix</keyword>
<feature type="transmembrane region" description="Helical" evidence="1">
    <location>
        <begin position="187"/>
        <end position="205"/>
    </location>
</feature>
<proteinExistence type="predicted"/>
<evidence type="ECO:0000256" key="1">
    <source>
        <dbReference type="SAM" id="Phobius"/>
    </source>
</evidence>
<protein>
    <submittedName>
        <fullName evidence="2">Cytochrome c oxidase, subunit I</fullName>
    </submittedName>
</protein>
<sequence length="434" mass="49839">MDRKAFNKILLNLILVFINILMIVWYVSVDINESNLLQMSLVWLFVLGFQILISPKSSIGLIGIITMFISLYSVSAFIAASLGFMYFEIPQYIIFEVTSKSLVVIIVCHLTLLLLKMMLKFPDVSFIEREFINIIFNLPYGKLKMMLALLGIMGLYFWYRIIFVIGIKALLENPRVYATILFEQVGFYHQIVMIPLSIILITYVINKQIEYGKKFIILNIVLFAWLPLLLVGARKEIYICIIAVFLFSGISRMKKMVLGVFAVLLLLLLPLLREGWVGFDNLIMSFHEFILPQYSHFIFEVLGSEAKRNIVETSGYQAGFWSLLPGMLRPKEYIPLGLSTFNLGLTNVGIAAHPIGEAVLNFNENGYVFFGLIYVVINTIVFMISKRSPLAAVIFFSYLSLLGRTDLWVTIFFGIYTYVFIRMFLMKVQKTNKM</sequence>
<dbReference type="KEGG" id="bcq:BCQ_5109"/>
<feature type="transmembrane region" description="Helical" evidence="1">
    <location>
        <begin position="9"/>
        <end position="29"/>
    </location>
</feature>
<keyword evidence="1" id="KW-0812">Transmembrane</keyword>
<dbReference type="EMBL" id="CP000227">
    <property type="protein sequence ID" value="ACM15509.1"/>
    <property type="molecule type" value="Genomic_DNA"/>
</dbReference>
<dbReference type="Proteomes" id="UP000000441">
    <property type="component" value="Chromosome"/>
</dbReference>
<accession>B9J5T8</accession>
<gene>
    <name evidence="2" type="primary">ctaD</name>
    <name evidence="2" type="ordered locus">BCQ_5109</name>
</gene>
<feature type="transmembrane region" description="Helical" evidence="1">
    <location>
        <begin position="405"/>
        <end position="425"/>
    </location>
</feature>
<reference evidence="2 3" key="1">
    <citation type="journal article" date="2009" name="J. Bacteriol.">
        <title>Complete genome sequence of the extremophilic Bacillus cereus strain Q1 with industrial applications.</title>
        <authorList>
            <person name="Xiong Z."/>
            <person name="Jiang Y."/>
            <person name="Qi D."/>
            <person name="Lu H."/>
            <person name="Yang F."/>
            <person name="Yang J."/>
            <person name="Chen L."/>
            <person name="Sun L."/>
            <person name="Xu X."/>
            <person name="Xue Y."/>
            <person name="Zhu Y."/>
            <person name="Jin Q."/>
        </authorList>
    </citation>
    <scope>NUCLEOTIDE SEQUENCE [LARGE SCALE GENOMIC DNA]</scope>
    <source>
        <strain evidence="2 3">Q1</strain>
    </source>
</reference>
<dbReference type="HOGENOM" id="CLU_631144_0_0_9"/>
<feature type="transmembrane region" description="Helical" evidence="1">
    <location>
        <begin position="367"/>
        <end position="385"/>
    </location>
</feature>
<keyword evidence="1" id="KW-0472">Membrane</keyword>
<dbReference type="AlphaFoldDB" id="B9J5T8"/>
<evidence type="ECO:0000313" key="3">
    <source>
        <dbReference type="Proteomes" id="UP000000441"/>
    </source>
</evidence>
<feature type="transmembrane region" description="Helical" evidence="1">
    <location>
        <begin position="60"/>
        <end position="87"/>
    </location>
</feature>
<name>B9J5T8_BACCQ</name>
<feature type="transmembrane region" description="Helical" evidence="1">
    <location>
        <begin position="256"/>
        <end position="272"/>
    </location>
</feature>
<feature type="transmembrane region" description="Helical" evidence="1">
    <location>
        <begin position="35"/>
        <end position="53"/>
    </location>
</feature>
<feature type="transmembrane region" description="Helical" evidence="1">
    <location>
        <begin position="93"/>
        <end position="115"/>
    </location>
</feature>
<feature type="transmembrane region" description="Helical" evidence="1">
    <location>
        <begin position="217"/>
        <end position="250"/>
    </location>
</feature>
<feature type="transmembrane region" description="Helical" evidence="1">
    <location>
        <begin position="147"/>
        <end position="167"/>
    </location>
</feature>